<evidence type="ECO:0000256" key="7">
    <source>
        <dbReference type="SAM" id="MobiDB-lite"/>
    </source>
</evidence>
<keyword evidence="2" id="KW-0597">Phosphoprotein</keyword>
<dbReference type="PANTHER" id="PTHR15263">
    <property type="entry name" value="I-KAPPA-B-LIKE PROTEIN IKBL"/>
    <property type="match status" value="1"/>
</dbReference>
<dbReference type="EMBL" id="KB456263">
    <property type="protein sequence ID" value="EMF13829.1"/>
    <property type="molecule type" value="Genomic_DNA"/>
</dbReference>
<dbReference type="eggNOG" id="ENOG502RZ7A">
    <property type="taxonomic scope" value="Eukaryota"/>
</dbReference>
<keyword evidence="6" id="KW-0175">Coiled coil</keyword>
<feature type="compositionally biased region" description="Basic and acidic residues" evidence="7">
    <location>
        <begin position="41"/>
        <end position="84"/>
    </location>
</feature>
<feature type="coiled-coil region" evidence="6">
    <location>
        <begin position="203"/>
        <end position="237"/>
    </location>
</feature>
<evidence type="ECO:0000313" key="9">
    <source>
        <dbReference type="Proteomes" id="UP000016931"/>
    </source>
</evidence>
<keyword evidence="9" id="KW-1185">Reference proteome</keyword>
<evidence type="ECO:0000313" key="8">
    <source>
        <dbReference type="EMBL" id="EMF13829.1"/>
    </source>
</evidence>
<dbReference type="GO" id="GO:0043124">
    <property type="term" value="P:negative regulation of canonical NF-kappaB signal transduction"/>
    <property type="evidence" value="ECO:0007669"/>
    <property type="project" value="InterPro"/>
</dbReference>
<evidence type="ECO:0000256" key="2">
    <source>
        <dbReference type="ARBA" id="ARBA00022553"/>
    </source>
</evidence>
<evidence type="ECO:0000256" key="6">
    <source>
        <dbReference type="SAM" id="Coils"/>
    </source>
</evidence>
<dbReference type="InterPro" id="IPR038753">
    <property type="entry name" value="NFKBIL1"/>
</dbReference>
<dbReference type="Proteomes" id="UP000016931">
    <property type="component" value="Unassembled WGS sequence"/>
</dbReference>
<evidence type="ECO:0000256" key="1">
    <source>
        <dbReference type="ARBA" id="ARBA00004123"/>
    </source>
</evidence>
<comment type="subcellular location">
    <subcellularLocation>
        <location evidence="1">Nucleus</location>
    </subcellularLocation>
</comment>
<accession>M3D7H7</accession>
<dbReference type="RefSeq" id="XP_016761950.1">
    <property type="nucleotide sequence ID" value="XM_016905272.1"/>
</dbReference>
<feature type="region of interest" description="Disordered" evidence="7">
    <location>
        <begin position="1"/>
        <end position="139"/>
    </location>
</feature>
<organism evidence="8 9">
    <name type="scientific">Sphaerulina musiva (strain SO2202)</name>
    <name type="common">Poplar stem canker fungus</name>
    <name type="synonym">Septoria musiva</name>
    <dbReference type="NCBI Taxonomy" id="692275"/>
    <lineage>
        <taxon>Eukaryota</taxon>
        <taxon>Fungi</taxon>
        <taxon>Dikarya</taxon>
        <taxon>Ascomycota</taxon>
        <taxon>Pezizomycotina</taxon>
        <taxon>Dothideomycetes</taxon>
        <taxon>Dothideomycetidae</taxon>
        <taxon>Mycosphaerellales</taxon>
        <taxon>Mycosphaerellaceae</taxon>
        <taxon>Sphaerulina</taxon>
    </lineage>
</organism>
<dbReference type="GO" id="GO:0005634">
    <property type="term" value="C:nucleus"/>
    <property type="evidence" value="ECO:0007669"/>
    <property type="project" value="UniProtKB-SubCell"/>
</dbReference>
<protein>
    <submittedName>
        <fullName evidence="8">Uncharacterized protein</fullName>
    </submittedName>
</protein>
<evidence type="ECO:0000256" key="5">
    <source>
        <dbReference type="ARBA" id="ARBA00023242"/>
    </source>
</evidence>
<keyword evidence="4" id="KW-0040">ANK repeat</keyword>
<keyword evidence="3" id="KW-0677">Repeat</keyword>
<reference evidence="8 9" key="1">
    <citation type="journal article" date="2012" name="PLoS Pathog.">
        <title>Diverse lifestyles and strategies of plant pathogenesis encoded in the genomes of eighteen Dothideomycetes fungi.</title>
        <authorList>
            <person name="Ohm R.A."/>
            <person name="Feau N."/>
            <person name="Henrissat B."/>
            <person name="Schoch C.L."/>
            <person name="Horwitz B.A."/>
            <person name="Barry K.W."/>
            <person name="Condon B.J."/>
            <person name="Copeland A.C."/>
            <person name="Dhillon B."/>
            <person name="Glaser F."/>
            <person name="Hesse C.N."/>
            <person name="Kosti I."/>
            <person name="LaButti K."/>
            <person name="Lindquist E.A."/>
            <person name="Lucas S."/>
            <person name="Salamov A.A."/>
            <person name="Bradshaw R.E."/>
            <person name="Ciuffetti L."/>
            <person name="Hamelin R.C."/>
            <person name="Kema G.H.J."/>
            <person name="Lawrence C."/>
            <person name="Scott J.A."/>
            <person name="Spatafora J.W."/>
            <person name="Turgeon B.G."/>
            <person name="de Wit P.J.G.M."/>
            <person name="Zhong S."/>
            <person name="Goodwin S.B."/>
            <person name="Grigoriev I.V."/>
        </authorList>
    </citation>
    <scope>NUCLEOTIDE SEQUENCE [LARGE SCALE GENOMIC DNA]</scope>
    <source>
        <strain evidence="8 9">SO2202</strain>
    </source>
</reference>
<dbReference type="HOGENOM" id="CLU_043194_0_0_1"/>
<sequence length="408" mass="48736">MPSIEETKRQVKAGLEGQRRQQQQRHEVDHDAILASLWDEIDSHNGQHEELHTSRRHEEEHQQRQRGHADRKTSRFRFKDGAEPRKRRHRSRERGGEGEHRSRRKRRKEQHNREQSNEAAHPFPREPANPDRNEYENPNVAFQESLFDALADDEGAAYWESVYSQPIHVFPRPTVQTANGELEEMSDEQYATYVQTKMWEKKNPHIVLERQRAEKQRKEAEEEKARQREEFVRRKQRAAWERAQSEGARKFAGLDGDDKEYEYIFDFKDMERPTQEDRTVEEQEYRTAWKEYLTAWDKLKLELLETDGTLSEEPIESKQTRRPHSKRIPWPILQSKALTRPNMEDFMRHMLLEPGGPSKEQMLKSERVKWHPDKVQQRFRGEVDEGTMKMVTGVFQVVDALLEAERKR</sequence>
<dbReference type="PANTHER" id="PTHR15263:SF1">
    <property type="entry name" value="NF-KAPPA-B INHIBITOR-LIKE PROTEIN 1"/>
    <property type="match status" value="1"/>
</dbReference>
<feature type="compositionally biased region" description="Basic residues" evidence="7">
    <location>
        <begin position="101"/>
        <end position="110"/>
    </location>
</feature>
<keyword evidence="5" id="KW-0539">Nucleus</keyword>
<proteinExistence type="predicted"/>
<dbReference type="OrthoDB" id="412109at2759"/>
<evidence type="ECO:0000256" key="4">
    <source>
        <dbReference type="ARBA" id="ARBA00023043"/>
    </source>
</evidence>
<dbReference type="GeneID" id="27902409"/>
<name>M3D7H7_SPHMS</name>
<evidence type="ECO:0000256" key="3">
    <source>
        <dbReference type="ARBA" id="ARBA00022737"/>
    </source>
</evidence>
<gene>
    <name evidence="8" type="ORF">SEPMUDRAFT_148992</name>
</gene>
<dbReference type="OMA" id="MWEKTHQ"/>
<dbReference type="AlphaFoldDB" id="M3D7H7"/>